<feature type="compositionally biased region" description="Basic and acidic residues" evidence="4">
    <location>
        <begin position="306"/>
        <end position="316"/>
    </location>
</feature>
<evidence type="ECO:0000256" key="4">
    <source>
        <dbReference type="SAM" id="MobiDB-lite"/>
    </source>
</evidence>
<dbReference type="InterPro" id="IPR033053">
    <property type="entry name" value="Hir3/CABIN1"/>
</dbReference>
<keyword evidence="3" id="KW-0539">Nucleus</keyword>
<sequence>MIEGGSVQSTFTAINAVPISETEAELKTQEVEEALKLYQKALDAHHQRHWDRAASLYDELFQLEVLKRIESDSIKSAKSSAAQLLLYLAYKNHGLFMIDRAESETPSERINENVLVLAVDKFSTALLHDPDDESLWYKTAEVTSILELPRLTRFALECIVCGMKNSPSASGDLVQCSPRQSQALVDLFAVYETLRDRACSSFETLQTIFSATGIPGNLRPRLSIQCQRFDCRSHILQLKPKKRTLYSIGLSVRRALCTTFPDSEEYFPVTIVLPLDNEDVSEPKGILAPVSPSTDRQIPPHSPEIGSKRRGDEDAWGRSAKRARGRESISGLDCADRNFLANLNEIVGFVGLSVSAPDALAFNTQASIIDPDHRILDDFKSLLRDWNDSYLEVFNVTHEPARPQISSSEMMLLDLAKKSARAQSPSGCSTKTDAEGFMSLVNGASMHLWETMIAWFKMLTDSQSDYMSCPWTQNMKTLVTEVALIIEDHCLRELQSCYPGEMQILAKIKWAQALFEIYLDDLMDAILVKQNDENDLVWEALMQDKNLRSTKWRTLVGELFCSLNTDRKNESDAHMTLLRFEWCSAVLLQCTGECPGLILEIYSGIYELLLGVDDPANYELQAPNSRAICSISLKRTSEEISKLRTIHHFTRVFEGTGPDSSEDVIREIEPILLYEGEMQVNGSEREAMITIRRFIADSSLEFRLHLWRLLEDAYIKKERYTDALKCLFGIFELVAQSLTFNTSDLHRDPRTEILTSLRMTTENTRLLLQILESHPDIVGDLDATERKDAMSSILWLIRFLLVFAYYEDTVAENEDLPEARKPGKEFLHAMRDMFVGLWIAFYMLYKPALSEKISELEDVSYQEMVKYRAYPLTFLALVHQELGSRSYCFLLGGAFLDLLQVELVSSERDTMVIADLLQCLQCRYDLTFEKSWLLTDHGSPQQPLEGSSAIVIAALLLPLIPTVEPWQLILPQNPIWSALGEVGLAIGPPPIASSPLKTDLTVIDTYIEGHIRTDALFESLKGRGTVLQLPGGFESKVDQSEALFITYFIMGKTGITQYKNRKSTTQNRETSELEYAQDNLRWALAVDHLKPEVWYALAHTYVLLVEDYMSWSADAIRKEQSEIVALQKKATLSFMAAVTLVLNTSTSKELPSQMTLSGLFFEMGNHIYGIAHEPLALEAFKCNLIRLYSRGDGTQLEHNPAYHGIGYKQAFPNDWRFDYNIGKCLLKLNKDPVKAIRFLRMSTERAPVFSSDSNNEEQRLLEPHYKLFTSSAKLVLSNKIDPVSATDLIKDTRYCPAIECVELDYRTSFFCLIQNCLQKLVTMNTSVRHHRSTYMHAKIQLEVFGNIIEARKEMGLLASTGTKLFPFWRPGRFFIHTNKYAYFSLQMIESDHDLETLLALAKKIRRSTNQIWDVSGLWEYLCKVYIKIIRDKYRISHTEDLLGKINQEKFSQTAPILERFYAETDTVSSEVGLLREIFEFRKLNAGLIPPADIDELMIDVYSIFFQRHIPGSAAWTLNPPPRAFTDYPLLQSYITQSSSLEPQVSPQPKTMSVANLLNDAYPISAPPLVQVANVATTVSTPVKSLKIKDILAKAMGICKPSKTKPADPVANKGSPVPSVISDTPHANSMGSFSNSAQISLDSTSGQREGQTGTQILPNVTLH</sequence>
<proteinExistence type="inferred from homology"/>
<protein>
    <submittedName>
        <fullName evidence="5">Histone transcription regulator 3</fullName>
    </submittedName>
</protein>
<reference evidence="5 6" key="1">
    <citation type="submission" date="2016-04" db="EMBL/GenBank/DDBJ databases">
        <title>Evolutionary innovation and constraint leading to complex multicellularity in the Ascomycota.</title>
        <authorList>
            <person name="Cisse O."/>
            <person name="Nguyen A."/>
            <person name="Hewitt D.A."/>
            <person name="Jedd G."/>
            <person name="Stajich J.E."/>
        </authorList>
    </citation>
    <scope>NUCLEOTIDE SEQUENCE [LARGE SCALE GENOMIC DNA]</scope>
    <source>
        <strain evidence="5 6">DAH-3</strain>
    </source>
</reference>
<name>A0A1U7LV31_NEOID</name>
<keyword evidence="6" id="KW-1185">Reference proteome</keyword>
<evidence type="ECO:0000256" key="2">
    <source>
        <dbReference type="ARBA" id="ARBA00007335"/>
    </source>
</evidence>
<dbReference type="PANTHER" id="PTHR15502:SF7">
    <property type="entry name" value="CALCINEURIN-BINDING PROTEIN CABIN-1"/>
    <property type="match status" value="1"/>
</dbReference>
<dbReference type="Proteomes" id="UP000186594">
    <property type="component" value="Unassembled WGS sequence"/>
</dbReference>
<dbReference type="STRING" id="1198029.A0A1U7LV31"/>
<dbReference type="EMBL" id="LXFE01000183">
    <property type="protein sequence ID" value="OLL26433.1"/>
    <property type="molecule type" value="Genomic_DNA"/>
</dbReference>
<feature type="region of interest" description="Disordered" evidence="4">
    <location>
        <begin position="288"/>
        <end position="320"/>
    </location>
</feature>
<evidence type="ECO:0000256" key="3">
    <source>
        <dbReference type="ARBA" id="ARBA00023242"/>
    </source>
</evidence>
<dbReference type="GO" id="GO:0006325">
    <property type="term" value="P:chromatin organization"/>
    <property type="evidence" value="ECO:0007669"/>
    <property type="project" value="InterPro"/>
</dbReference>
<evidence type="ECO:0000256" key="1">
    <source>
        <dbReference type="ARBA" id="ARBA00004123"/>
    </source>
</evidence>
<dbReference type="OMA" id="WETWYRL"/>
<dbReference type="PANTHER" id="PTHR15502">
    <property type="entry name" value="CALCINEURIN-BINDING PROTEIN CABIN 1-RELATED"/>
    <property type="match status" value="1"/>
</dbReference>
<comment type="subcellular location">
    <subcellularLocation>
        <location evidence="1">Nucleus</location>
    </subcellularLocation>
</comment>
<feature type="compositionally biased region" description="Polar residues" evidence="4">
    <location>
        <begin position="1620"/>
        <end position="1662"/>
    </location>
</feature>
<gene>
    <name evidence="5" type="ORF">NEOLI_001268</name>
</gene>
<organism evidence="5 6">
    <name type="scientific">Neolecta irregularis (strain DAH-3)</name>
    <dbReference type="NCBI Taxonomy" id="1198029"/>
    <lineage>
        <taxon>Eukaryota</taxon>
        <taxon>Fungi</taxon>
        <taxon>Dikarya</taxon>
        <taxon>Ascomycota</taxon>
        <taxon>Taphrinomycotina</taxon>
        <taxon>Neolectales</taxon>
        <taxon>Neolectaceae</taxon>
        <taxon>Neolecta</taxon>
    </lineage>
</organism>
<accession>A0A1U7LV31</accession>
<comment type="caution">
    <text evidence="5">The sequence shown here is derived from an EMBL/GenBank/DDBJ whole genome shotgun (WGS) entry which is preliminary data.</text>
</comment>
<dbReference type="GO" id="GO:0031491">
    <property type="term" value="F:nucleosome binding"/>
    <property type="evidence" value="ECO:0007669"/>
    <property type="project" value="TreeGrafter"/>
</dbReference>
<dbReference type="GO" id="GO:0005634">
    <property type="term" value="C:nucleus"/>
    <property type="evidence" value="ECO:0007669"/>
    <property type="project" value="UniProtKB-SubCell"/>
</dbReference>
<dbReference type="OrthoDB" id="77564at2759"/>
<evidence type="ECO:0000313" key="5">
    <source>
        <dbReference type="EMBL" id="OLL26433.1"/>
    </source>
</evidence>
<comment type="similarity">
    <text evidence="2">Belongs to the HIR3 family.</text>
</comment>
<evidence type="ECO:0000313" key="6">
    <source>
        <dbReference type="Proteomes" id="UP000186594"/>
    </source>
</evidence>
<dbReference type="GO" id="GO:0000417">
    <property type="term" value="C:HIR complex"/>
    <property type="evidence" value="ECO:0007669"/>
    <property type="project" value="TreeGrafter"/>
</dbReference>
<feature type="region of interest" description="Disordered" evidence="4">
    <location>
        <begin position="1601"/>
        <end position="1662"/>
    </location>
</feature>